<keyword evidence="8" id="KW-0863">Zinc-finger</keyword>
<dbReference type="InterPro" id="IPR021109">
    <property type="entry name" value="Peptidase_aspartic_dom_sf"/>
</dbReference>
<dbReference type="Gene3D" id="1.10.340.70">
    <property type="match status" value="1"/>
</dbReference>
<dbReference type="STRING" id="174720.A0A0N5BZB4"/>
<keyword evidence="7" id="KW-0695">RNA-directed DNA polymerase</keyword>
<dbReference type="SUPFAM" id="SSF50630">
    <property type="entry name" value="Acid proteases"/>
    <property type="match status" value="1"/>
</dbReference>
<keyword evidence="8" id="KW-0862">Zinc</keyword>
<dbReference type="GO" id="GO:0008270">
    <property type="term" value="F:zinc ion binding"/>
    <property type="evidence" value="ECO:0007669"/>
    <property type="project" value="UniProtKB-KW"/>
</dbReference>
<keyword evidence="8" id="KW-0479">Metal-binding</keyword>
<dbReference type="CDD" id="cd09274">
    <property type="entry name" value="RNase_HI_RT_Ty3"/>
    <property type="match status" value="1"/>
</dbReference>
<dbReference type="InterPro" id="IPR001878">
    <property type="entry name" value="Znf_CCHC"/>
</dbReference>
<dbReference type="Pfam" id="PF17917">
    <property type="entry name" value="RT_RNaseH"/>
    <property type="match status" value="1"/>
</dbReference>
<evidence type="ECO:0000256" key="5">
    <source>
        <dbReference type="ARBA" id="ARBA00022759"/>
    </source>
</evidence>
<sequence length="1385" mass="159237">MKCILSGIDDKEKVSRFIRCLEFNSFTKIRAQLINDGKSIETIKIDDLYNSFTKTFGGKTRFSNIVNLITNGKSYSDAGDLCTEITLAVEDFPREVISKSELSGLVFLMKFKSDNQALESALRKKIMDTCESKEMVVKSESKDEKGKDIEASIKAVQFPSSTEFRDCISYFKSLVREEVHEEVSVNKINNTRRHNDNFKKNKVNQVKKKSNGCFRCGSKYHRIKDCKMKAKRVENFVSSSSDSEESTEYEDDTTEINSVRIIKKVNVIDVNTVKLNTNTMMLNVEFWNDDIKWKQVIGADTGCPKTILPDNLVPKSIQRNPSKIKYVTGVSGGRLKVTGTTTLNLTILGKNDKKIHSLSEVLLIKGLKYGLLGRNDLIKMGLVSDLKDLCVNNTLELEKPKNHLINIDHERKIMEQQFSQKFSELLSDTPGRVKDAVVELKLKDNCKFVKVPSRDYSCIAAEEAINKKIDFYIKHEIFEPTLYTRACSPLIPIVKDSTKPLNESNIRFVADYSLVNKNFEVPEVRLPTVESELWKISKVKKNGKKLYYSKFDLTEGYTSLPLKETCHDLCTISTHRGLMKVKRLPQGISPAPALFQAYMTTKIEEMLKILNNKEKYDVCESNFQILNMMDDAVIVTNDIITHWQVLKVFGQVLQKAGLRLNKKKLFLLREKIDYLGVTLDIEGYRPMKDKVESIMKMKIPTTRDELRSILGMINVHTEFVPGLSTLRHSLDLLNRDGQFRQLNSDEIKCIETIKKEIAKEIKKCIFDPNEIQKIIVESDASTMGIGGVLKGEVYEYNPKKGIKEKKTKIYGCFSRALRGAEKNYPIQHLEGLALVESILRFKKYLLFRKFYVHTDHKSLESVFDISKKGISKTTCSRLTRWLLKICIFNFEVKYTNNVHTADCLSRLLDEYKNSLEEKELVIGKTNEVMVTKKLDLKENCIDTNEIKIIAKTDVQYQKWVEILKSNGTIDEFKTLKNDMYISNELIYIGDRILIPDQLKEHIVEMLHKTHMGARLMKQKARKEMYWIGINKDLEKAAKNCIECSRYERLPNKSDPIPWEEPKEPFSRVHLDIGQFYESNTEFICATDSKTGYVDAKILKSKKSCDVIKFLQKIERTFGEFDVIVADQGRYFTSNEFATYINNKKTQLLFCGTAHHEANGLAESTVKILKERARKMLIHEKSTLYEKKNILNEILQALNKTPRGTRPESPYSLIFTYNRDKLIKTKLDTDKSGKFEIDETVRFKLPFDKEYKIGVISERIGSSTYVITSNNRQYHLHSNNIRKNRGGKSCNFTKSSDIWLLDSNDSLPKKNSNTNKPKKATRMKDSSSKNIENLENQIVDMLKKPPTNPRIPNRPLQVSLRNKGTPFSMSYSCNSSNWRGMLGNKR</sequence>
<evidence type="ECO:0000313" key="14">
    <source>
        <dbReference type="Proteomes" id="UP000046392"/>
    </source>
</evidence>
<dbReference type="WBParaSite" id="SPAL_0001110700.1">
    <property type="protein sequence ID" value="SPAL_0001110700.1"/>
    <property type="gene ID" value="SPAL_0001110700"/>
</dbReference>
<keyword evidence="2" id="KW-0808">Transferase</keyword>
<keyword evidence="4" id="KW-0540">Nuclease</keyword>
<dbReference type="GO" id="GO:0003676">
    <property type="term" value="F:nucleic acid binding"/>
    <property type="evidence" value="ECO:0007669"/>
    <property type="project" value="InterPro"/>
</dbReference>
<keyword evidence="6" id="KW-0378">Hydrolase</keyword>
<dbReference type="GO" id="GO:0015074">
    <property type="term" value="P:DNA integration"/>
    <property type="evidence" value="ECO:0007669"/>
    <property type="project" value="InterPro"/>
</dbReference>
<evidence type="ECO:0000259" key="13">
    <source>
        <dbReference type="PROSITE" id="PS50994"/>
    </source>
</evidence>
<evidence type="ECO:0000256" key="7">
    <source>
        <dbReference type="ARBA" id="ARBA00022918"/>
    </source>
</evidence>
<keyword evidence="5" id="KW-0255">Endonuclease</keyword>
<dbReference type="Pfam" id="PF17921">
    <property type="entry name" value="Integrase_H2C2"/>
    <property type="match status" value="1"/>
</dbReference>
<proteinExistence type="predicted"/>
<dbReference type="GO" id="GO:0042575">
    <property type="term" value="C:DNA polymerase complex"/>
    <property type="evidence" value="ECO:0007669"/>
    <property type="project" value="UniProtKB-ARBA"/>
</dbReference>
<dbReference type="InterPro" id="IPR000477">
    <property type="entry name" value="RT_dom"/>
</dbReference>
<dbReference type="Proteomes" id="UP000046392">
    <property type="component" value="Unplaced"/>
</dbReference>
<evidence type="ECO:0000256" key="6">
    <source>
        <dbReference type="ARBA" id="ARBA00022801"/>
    </source>
</evidence>
<dbReference type="InterPro" id="IPR012337">
    <property type="entry name" value="RNaseH-like_sf"/>
</dbReference>
<dbReference type="PROSITE" id="PS50878">
    <property type="entry name" value="RT_POL"/>
    <property type="match status" value="1"/>
</dbReference>
<evidence type="ECO:0000256" key="1">
    <source>
        <dbReference type="ARBA" id="ARBA00012493"/>
    </source>
</evidence>
<dbReference type="InterPro" id="IPR001995">
    <property type="entry name" value="Peptidase_A2_cat"/>
</dbReference>
<dbReference type="GO" id="GO:0006508">
    <property type="term" value="P:proteolysis"/>
    <property type="evidence" value="ECO:0007669"/>
    <property type="project" value="InterPro"/>
</dbReference>
<dbReference type="EC" id="2.7.7.49" evidence="1"/>
<evidence type="ECO:0000259" key="12">
    <source>
        <dbReference type="PROSITE" id="PS50878"/>
    </source>
</evidence>
<dbReference type="PANTHER" id="PTHR37984">
    <property type="entry name" value="PROTEIN CBG26694"/>
    <property type="match status" value="1"/>
</dbReference>
<evidence type="ECO:0000256" key="2">
    <source>
        <dbReference type="ARBA" id="ARBA00022679"/>
    </source>
</evidence>
<name>A0A0N5BZB4_STREA</name>
<dbReference type="InterPro" id="IPR041588">
    <property type="entry name" value="Integrase_H2C2"/>
</dbReference>
<dbReference type="PANTHER" id="PTHR37984:SF9">
    <property type="entry name" value="INTEGRASE CATALYTIC DOMAIN-CONTAINING PROTEIN"/>
    <property type="match status" value="1"/>
</dbReference>
<feature type="domain" description="Peptidase A2" evidence="11">
    <location>
        <begin position="300"/>
        <end position="376"/>
    </location>
</feature>
<dbReference type="Gene3D" id="3.10.10.10">
    <property type="entry name" value="HIV Type 1 Reverse Transcriptase, subunit A, domain 1"/>
    <property type="match status" value="1"/>
</dbReference>
<keyword evidence="14" id="KW-1185">Reference proteome</keyword>
<feature type="region of interest" description="Disordered" evidence="9">
    <location>
        <begin position="1302"/>
        <end position="1330"/>
    </location>
</feature>
<organism evidence="14 15">
    <name type="scientific">Strongyloides papillosus</name>
    <name type="common">Intestinal threadworm</name>
    <dbReference type="NCBI Taxonomy" id="174720"/>
    <lineage>
        <taxon>Eukaryota</taxon>
        <taxon>Metazoa</taxon>
        <taxon>Ecdysozoa</taxon>
        <taxon>Nematoda</taxon>
        <taxon>Chromadorea</taxon>
        <taxon>Rhabditida</taxon>
        <taxon>Tylenchina</taxon>
        <taxon>Panagrolaimomorpha</taxon>
        <taxon>Strongyloidoidea</taxon>
        <taxon>Strongyloididae</taxon>
        <taxon>Strongyloides</taxon>
    </lineage>
</organism>
<dbReference type="GO" id="GO:0003964">
    <property type="term" value="F:RNA-directed DNA polymerase activity"/>
    <property type="evidence" value="ECO:0007669"/>
    <property type="project" value="UniProtKB-KW"/>
</dbReference>
<dbReference type="InterPro" id="IPR043502">
    <property type="entry name" value="DNA/RNA_pol_sf"/>
</dbReference>
<feature type="domain" description="Integrase catalytic" evidence="13">
    <location>
        <begin position="1060"/>
        <end position="1217"/>
    </location>
</feature>
<dbReference type="CDD" id="cd01647">
    <property type="entry name" value="RT_LTR"/>
    <property type="match status" value="1"/>
</dbReference>
<dbReference type="InterPro" id="IPR050951">
    <property type="entry name" value="Retrovirus_Pol_polyprotein"/>
</dbReference>
<dbReference type="Pfam" id="PF00078">
    <property type="entry name" value="RVT_1"/>
    <property type="match status" value="1"/>
</dbReference>
<evidence type="ECO:0000256" key="4">
    <source>
        <dbReference type="ARBA" id="ARBA00022722"/>
    </source>
</evidence>
<dbReference type="GO" id="GO:0004190">
    <property type="term" value="F:aspartic-type endopeptidase activity"/>
    <property type="evidence" value="ECO:0007669"/>
    <property type="project" value="InterPro"/>
</dbReference>
<evidence type="ECO:0000259" key="10">
    <source>
        <dbReference type="PROSITE" id="PS50158"/>
    </source>
</evidence>
<dbReference type="PROSITE" id="PS50175">
    <property type="entry name" value="ASP_PROT_RETROV"/>
    <property type="match status" value="1"/>
</dbReference>
<dbReference type="Gene3D" id="3.30.70.270">
    <property type="match status" value="2"/>
</dbReference>
<dbReference type="InterPro" id="IPR043128">
    <property type="entry name" value="Rev_trsase/Diguanyl_cyclase"/>
</dbReference>
<evidence type="ECO:0000256" key="9">
    <source>
        <dbReference type="SAM" id="MobiDB-lite"/>
    </source>
</evidence>
<reference evidence="15" key="1">
    <citation type="submission" date="2017-02" db="UniProtKB">
        <authorList>
            <consortium name="WormBaseParasite"/>
        </authorList>
    </citation>
    <scope>IDENTIFICATION</scope>
</reference>
<evidence type="ECO:0000256" key="8">
    <source>
        <dbReference type="PROSITE-ProRule" id="PRU00047"/>
    </source>
</evidence>
<dbReference type="InterPro" id="IPR041373">
    <property type="entry name" value="RT_RNaseH"/>
</dbReference>
<dbReference type="PROSITE" id="PS50994">
    <property type="entry name" value="INTEGRASE"/>
    <property type="match status" value="1"/>
</dbReference>
<dbReference type="SUPFAM" id="SSF56672">
    <property type="entry name" value="DNA/RNA polymerases"/>
    <property type="match status" value="1"/>
</dbReference>
<feature type="domain" description="CCHC-type" evidence="10">
    <location>
        <begin position="213"/>
        <end position="227"/>
    </location>
</feature>
<dbReference type="InterPro" id="IPR036397">
    <property type="entry name" value="RNaseH_sf"/>
</dbReference>
<evidence type="ECO:0000313" key="15">
    <source>
        <dbReference type="WBParaSite" id="SPAL_0001110700.1"/>
    </source>
</evidence>
<keyword evidence="3" id="KW-0548">Nucleotidyltransferase</keyword>
<dbReference type="SUPFAM" id="SSF53098">
    <property type="entry name" value="Ribonuclease H-like"/>
    <property type="match status" value="1"/>
</dbReference>
<accession>A0A0N5BZB4</accession>
<protein>
    <recommendedName>
        <fullName evidence="1">RNA-directed DNA polymerase</fullName>
        <ecNumber evidence="1">2.7.7.49</ecNumber>
    </recommendedName>
</protein>
<evidence type="ECO:0000259" key="11">
    <source>
        <dbReference type="PROSITE" id="PS50175"/>
    </source>
</evidence>
<dbReference type="GO" id="GO:0004519">
    <property type="term" value="F:endonuclease activity"/>
    <property type="evidence" value="ECO:0007669"/>
    <property type="project" value="UniProtKB-KW"/>
</dbReference>
<dbReference type="PROSITE" id="PS50158">
    <property type="entry name" value="ZF_CCHC"/>
    <property type="match status" value="1"/>
</dbReference>
<dbReference type="InterPro" id="IPR001584">
    <property type="entry name" value="Integrase_cat-core"/>
</dbReference>
<dbReference type="Gene3D" id="3.30.420.10">
    <property type="entry name" value="Ribonuclease H-like superfamily/Ribonuclease H"/>
    <property type="match status" value="1"/>
</dbReference>
<feature type="domain" description="Reverse transcriptase" evidence="12">
    <location>
        <begin position="474"/>
        <end position="679"/>
    </location>
</feature>
<evidence type="ECO:0000256" key="3">
    <source>
        <dbReference type="ARBA" id="ARBA00022695"/>
    </source>
</evidence>